<reference evidence="2" key="1">
    <citation type="journal article" date="2019" name="Sci. Rep.">
        <title>Draft genome of Tanacetum cinerariifolium, the natural source of mosquito coil.</title>
        <authorList>
            <person name="Yamashiro T."/>
            <person name="Shiraishi A."/>
            <person name="Satake H."/>
            <person name="Nakayama K."/>
        </authorList>
    </citation>
    <scope>NUCLEOTIDE SEQUENCE</scope>
</reference>
<name>A0A699JD48_TANCI</name>
<dbReference type="InterPro" id="IPR021109">
    <property type="entry name" value="Peptidase_aspartic_dom_sf"/>
</dbReference>
<comment type="caution">
    <text evidence="2">The sequence shown here is derived from an EMBL/GenBank/DDBJ whole genome shotgun (WGS) entry which is preliminary data.</text>
</comment>
<dbReference type="Gene3D" id="2.40.70.10">
    <property type="entry name" value="Acid Proteases"/>
    <property type="match status" value="1"/>
</dbReference>
<dbReference type="EMBL" id="BKCJ010394966">
    <property type="protein sequence ID" value="GFA26487.1"/>
    <property type="molecule type" value="Genomic_DNA"/>
</dbReference>
<feature type="coiled-coil region" evidence="1">
    <location>
        <begin position="18"/>
        <end position="45"/>
    </location>
</feature>
<accession>A0A699JD48</accession>
<proteinExistence type="predicted"/>
<dbReference type="PANTHER" id="PTHR33067">
    <property type="entry name" value="RNA-DIRECTED DNA POLYMERASE-RELATED"/>
    <property type="match status" value="1"/>
</dbReference>
<gene>
    <name evidence="2" type="ORF">Tci_598459</name>
</gene>
<keyword evidence="1" id="KW-0175">Coiled coil</keyword>
<organism evidence="2">
    <name type="scientific">Tanacetum cinerariifolium</name>
    <name type="common">Dalmatian daisy</name>
    <name type="synonym">Chrysanthemum cinerariifolium</name>
    <dbReference type="NCBI Taxonomy" id="118510"/>
    <lineage>
        <taxon>Eukaryota</taxon>
        <taxon>Viridiplantae</taxon>
        <taxon>Streptophyta</taxon>
        <taxon>Embryophyta</taxon>
        <taxon>Tracheophyta</taxon>
        <taxon>Spermatophyta</taxon>
        <taxon>Magnoliopsida</taxon>
        <taxon>eudicotyledons</taxon>
        <taxon>Gunneridae</taxon>
        <taxon>Pentapetalae</taxon>
        <taxon>asterids</taxon>
        <taxon>campanulids</taxon>
        <taxon>Asterales</taxon>
        <taxon>Asteraceae</taxon>
        <taxon>Asteroideae</taxon>
        <taxon>Anthemideae</taxon>
        <taxon>Anthemidinae</taxon>
        <taxon>Tanacetum</taxon>
    </lineage>
</organism>
<dbReference type="AlphaFoldDB" id="A0A699JD48"/>
<evidence type="ECO:0008006" key="3">
    <source>
        <dbReference type="Google" id="ProtNLM"/>
    </source>
</evidence>
<sequence length="317" mass="36737">MFEAKSKKCCKIQHERDISRIETQKSILEDALRNWETQIDQLRMQEHESNNCRVIRTYDKTSKQDLASDNVLPVNTQKEDDIHLKIMPCQLSSNELNPGSFTLPCSIDIFNFYAMTDLGVNINIMPKSMLKKLNLIKIKKTNVLVEMTDMTKRTPLGIVENILVKIDKFYFPFDFVVFDMEAIRNETIILGSPFLATIPAEIDVFAREITLGTEGERVKLSMDNIDYDFASVNEKVYMLKVLLDNNLSNKLTTHEFNYLLDIDSDIFGYDINKKETTNTVQRNVYWCEPIHQERSSGHKLWASCNPYHKACNWGRVA</sequence>
<protein>
    <recommendedName>
        <fullName evidence="3">Reverse transcriptase domain-containing protein</fullName>
    </recommendedName>
</protein>
<evidence type="ECO:0000313" key="2">
    <source>
        <dbReference type="EMBL" id="GFA26487.1"/>
    </source>
</evidence>
<dbReference type="PANTHER" id="PTHR33067:SF9">
    <property type="entry name" value="RNA-DIRECTED DNA POLYMERASE"/>
    <property type="match status" value="1"/>
</dbReference>
<evidence type="ECO:0000256" key="1">
    <source>
        <dbReference type="SAM" id="Coils"/>
    </source>
</evidence>